<evidence type="ECO:0000256" key="1">
    <source>
        <dbReference type="ARBA" id="ARBA00008769"/>
    </source>
</evidence>
<evidence type="ECO:0000313" key="3">
    <source>
        <dbReference type="EMBL" id="CAA9253880.1"/>
    </source>
</evidence>
<dbReference type="GO" id="GO:0008643">
    <property type="term" value="P:carbohydrate transport"/>
    <property type="evidence" value="ECO:0007669"/>
    <property type="project" value="InterPro"/>
</dbReference>
<dbReference type="GO" id="GO:0015288">
    <property type="term" value="F:porin activity"/>
    <property type="evidence" value="ECO:0007669"/>
    <property type="project" value="InterPro"/>
</dbReference>
<organism evidence="3">
    <name type="scientific">uncultured Acetobacteraceae bacterium</name>
    <dbReference type="NCBI Taxonomy" id="169975"/>
    <lineage>
        <taxon>Bacteria</taxon>
        <taxon>Pseudomonadati</taxon>
        <taxon>Pseudomonadota</taxon>
        <taxon>Alphaproteobacteria</taxon>
        <taxon>Acetobacterales</taxon>
        <taxon>Acetobacteraceae</taxon>
        <taxon>environmental samples</taxon>
    </lineage>
</organism>
<proteinExistence type="inferred from homology"/>
<sequence length="502" mass="54710">MNWTPGPLAGAHHQACDAFEGPAPVAVARRLRASVRLPRGLRARFAGALLAASSLAAPSGPASAQGFGSPAVPNVGPPGDALFPDIAALQDRLEKQGWIVRGQATFVLQGNTRFRSPYRGDGSLSPAPNARNTFSSDLVVGRRLWSGAEAVVDASVTRGFGLSNSTGVAAFPNNEAFRLGSTEPTFFVPRIFVRQTIGLSGETVAPDGDALRFTEPLPRERLTITAGKFSVWDIFDDNRYAHDARTQFLNWAHVGAGGFDYAADARGWTYGVAAEWENGVWGVRAGAFQVARRVNGLFMDPAITRAWQVIGQVDRFYEIGGRPGAARVIYGASRTRQSRWNELFNNGFETFDRNPGGYRLKHNAALNFEQELTDDLGAFARLSWNDGRTQNWMFTEMDRAVSAGLSLRGLRWDRPADTVGLAGNVGWISAGRRRYLEAGGIGFITGDGRLSYGPEWVTELYYDARVAPGLNVALNYQFVVNPAYNNDRGPVNIFALRLRTAF</sequence>
<protein>
    <submittedName>
        <fullName evidence="3">OmpA-like transmembrane domain</fullName>
    </submittedName>
</protein>
<dbReference type="EMBL" id="CADCTL010000157">
    <property type="protein sequence ID" value="CAA9253880.1"/>
    <property type="molecule type" value="Genomic_DNA"/>
</dbReference>
<dbReference type="Gene3D" id="2.40.160.180">
    <property type="entry name" value="Carbohydrate-selective porin OprB"/>
    <property type="match status" value="1"/>
</dbReference>
<comment type="similarity">
    <text evidence="1 2">Belongs to the OprB family.</text>
</comment>
<keyword evidence="3" id="KW-0812">Transmembrane</keyword>
<accession>A0A6J4ILN6</accession>
<dbReference type="InterPro" id="IPR038673">
    <property type="entry name" value="OprB_sf"/>
</dbReference>
<keyword evidence="3" id="KW-0472">Membrane</keyword>
<dbReference type="GO" id="GO:0016020">
    <property type="term" value="C:membrane"/>
    <property type="evidence" value="ECO:0007669"/>
    <property type="project" value="InterPro"/>
</dbReference>
<evidence type="ECO:0000256" key="2">
    <source>
        <dbReference type="RuleBase" id="RU363072"/>
    </source>
</evidence>
<gene>
    <name evidence="3" type="ORF">AVDCRST_MAG04-2251</name>
</gene>
<dbReference type="AlphaFoldDB" id="A0A6J4ILN6"/>
<name>A0A6J4ILN6_9PROT</name>
<dbReference type="Pfam" id="PF04966">
    <property type="entry name" value="OprB"/>
    <property type="match status" value="1"/>
</dbReference>
<reference evidence="3" key="1">
    <citation type="submission" date="2020-02" db="EMBL/GenBank/DDBJ databases">
        <authorList>
            <person name="Meier V. D."/>
        </authorList>
    </citation>
    <scope>NUCLEOTIDE SEQUENCE</scope>
    <source>
        <strain evidence="3">AVDCRST_MAG04</strain>
    </source>
</reference>
<dbReference type="InterPro" id="IPR007049">
    <property type="entry name" value="Carb-sel_porin_OprB"/>
</dbReference>